<dbReference type="PANTHER" id="PTHR30532:SF28">
    <property type="entry name" value="PETROBACTIN-BINDING PROTEIN YCLQ"/>
    <property type="match status" value="1"/>
</dbReference>
<evidence type="ECO:0000256" key="2">
    <source>
        <dbReference type="ARBA" id="ARBA00008814"/>
    </source>
</evidence>
<evidence type="ECO:0000256" key="4">
    <source>
        <dbReference type="ARBA" id="ARBA00022729"/>
    </source>
</evidence>
<organism evidence="8 9">
    <name type="scientific">Paenibacillus montaniterrae</name>
    <dbReference type="NCBI Taxonomy" id="429341"/>
    <lineage>
        <taxon>Bacteria</taxon>
        <taxon>Bacillati</taxon>
        <taxon>Bacillota</taxon>
        <taxon>Bacilli</taxon>
        <taxon>Bacillales</taxon>
        <taxon>Paenibacillaceae</taxon>
        <taxon>Paenibacillus</taxon>
    </lineage>
</organism>
<comment type="subcellular location">
    <subcellularLocation>
        <location evidence="1">Cell envelope</location>
    </subcellularLocation>
</comment>
<keyword evidence="9" id="KW-1185">Reference proteome</keyword>
<comment type="caution">
    <text evidence="8">The sequence shown here is derived from an EMBL/GenBank/DDBJ whole genome shotgun (WGS) entry which is preliminary data.</text>
</comment>
<dbReference type="Proteomes" id="UP000683139">
    <property type="component" value="Unassembled WGS sequence"/>
</dbReference>
<feature type="region of interest" description="Disordered" evidence="5">
    <location>
        <begin position="33"/>
        <end position="62"/>
    </location>
</feature>
<feature type="domain" description="Fe/B12 periplasmic-binding" evidence="7">
    <location>
        <begin position="82"/>
        <end position="341"/>
    </location>
</feature>
<accession>A0A919YR07</accession>
<evidence type="ECO:0000256" key="1">
    <source>
        <dbReference type="ARBA" id="ARBA00004196"/>
    </source>
</evidence>
<dbReference type="InterPro" id="IPR002491">
    <property type="entry name" value="ABC_transptr_periplasmic_BD"/>
</dbReference>
<dbReference type="CDD" id="cd01140">
    <property type="entry name" value="FatB"/>
    <property type="match status" value="1"/>
</dbReference>
<feature type="compositionally biased region" description="Low complexity" evidence="5">
    <location>
        <begin position="33"/>
        <end position="55"/>
    </location>
</feature>
<dbReference type="RefSeq" id="WP_213515005.1">
    <property type="nucleotide sequence ID" value="NZ_BOSE01000003.1"/>
</dbReference>
<sequence>MKKSLSMIVMLIVLTMVIAACGNSNSANNGTANNGSANNGANNSAANSGAANQNNTEDNNASGTIKVSHQLGETDVPLNPGKVVVFDFGVLDTLDRLGVEAVTAVPQDSLPSYLSKYAGSEYANAGGLKEPDFETIDGVEPDLIIISGRQSDSYEEFTKIAPTIFMGVDTANYMESFTSNVETLAQIFGKETEAAAELEKINTVIENVKAEVAKSDKKGLILLSNEGKISAYGPGSRFGLIHDVLGVPAVDEGLEVSTHGNEVTFEYVAEKNPGYLFVIDRTAAVGGEGNASSTLDNEFVKTTDAFKDGKIAYLDPEYWYLSGGGLVSVEKMVTDIEAALK</sequence>
<evidence type="ECO:0000313" key="9">
    <source>
        <dbReference type="Proteomes" id="UP000683139"/>
    </source>
</evidence>
<dbReference type="GO" id="GO:0030288">
    <property type="term" value="C:outer membrane-bounded periplasmic space"/>
    <property type="evidence" value="ECO:0007669"/>
    <property type="project" value="TreeGrafter"/>
</dbReference>
<dbReference type="PROSITE" id="PS51257">
    <property type="entry name" value="PROKAR_LIPOPROTEIN"/>
    <property type="match status" value="1"/>
</dbReference>
<feature type="signal peptide" evidence="6">
    <location>
        <begin position="1"/>
        <end position="26"/>
    </location>
</feature>
<evidence type="ECO:0000256" key="5">
    <source>
        <dbReference type="SAM" id="MobiDB-lite"/>
    </source>
</evidence>
<keyword evidence="4 6" id="KW-0732">Signal</keyword>
<comment type="similarity">
    <text evidence="2">Belongs to the bacterial solute-binding protein 8 family.</text>
</comment>
<dbReference type="SUPFAM" id="SSF53807">
    <property type="entry name" value="Helical backbone' metal receptor"/>
    <property type="match status" value="1"/>
</dbReference>
<feature type="chain" id="PRO_5037103845" evidence="6">
    <location>
        <begin position="27"/>
        <end position="341"/>
    </location>
</feature>
<dbReference type="Pfam" id="PF01497">
    <property type="entry name" value="Peripla_BP_2"/>
    <property type="match status" value="1"/>
</dbReference>
<evidence type="ECO:0000313" key="8">
    <source>
        <dbReference type="EMBL" id="GIP16624.1"/>
    </source>
</evidence>
<dbReference type="InterPro" id="IPR033870">
    <property type="entry name" value="FatB"/>
</dbReference>
<name>A0A919YR07_9BACL</name>
<keyword evidence="3" id="KW-0813">Transport</keyword>
<dbReference type="InterPro" id="IPR051313">
    <property type="entry name" value="Bact_iron-sidero_bind"/>
</dbReference>
<dbReference type="PANTHER" id="PTHR30532">
    <property type="entry name" value="IRON III DICITRATE-BINDING PERIPLASMIC PROTEIN"/>
    <property type="match status" value="1"/>
</dbReference>
<dbReference type="EMBL" id="BOSE01000003">
    <property type="protein sequence ID" value="GIP16624.1"/>
    <property type="molecule type" value="Genomic_DNA"/>
</dbReference>
<dbReference type="Gene3D" id="3.40.50.1980">
    <property type="entry name" value="Nitrogenase molybdenum iron protein domain"/>
    <property type="match status" value="2"/>
</dbReference>
<protein>
    <submittedName>
        <fullName evidence="8">ABC transporter solute-binding protein YclQ</fullName>
    </submittedName>
</protein>
<proteinExistence type="inferred from homology"/>
<reference evidence="8" key="1">
    <citation type="submission" date="2021-03" db="EMBL/GenBank/DDBJ databases">
        <title>Antimicrobial resistance genes in bacteria isolated from Japanese honey, and their potential for conferring macrolide and lincosamide resistance in the American foulbrood pathogen Paenibacillus larvae.</title>
        <authorList>
            <person name="Okamoto M."/>
            <person name="Kumagai M."/>
            <person name="Kanamori H."/>
            <person name="Takamatsu D."/>
        </authorList>
    </citation>
    <scope>NUCLEOTIDE SEQUENCE</scope>
    <source>
        <strain evidence="8">J40TS1</strain>
    </source>
</reference>
<evidence type="ECO:0000259" key="7">
    <source>
        <dbReference type="PROSITE" id="PS50983"/>
    </source>
</evidence>
<gene>
    <name evidence="8" type="primary">yclQ</name>
    <name evidence="8" type="ORF">J40TS1_22660</name>
</gene>
<dbReference type="AlphaFoldDB" id="A0A919YR07"/>
<dbReference type="GO" id="GO:1901678">
    <property type="term" value="P:iron coordination entity transport"/>
    <property type="evidence" value="ECO:0007669"/>
    <property type="project" value="UniProtKB-ARBA"/>
</dbReference>
<evidence type="ECO:0000256" key="3">
    <source>
        <dbReference type="ARBA" id="ARBA00022448"/>
    </source>
</evidence>
<evidence type="ECO:0000256" key="6">
    <source>
        <dbReference type="SAM" id="SignalP"/>
    </source>
</evidence>
<dbReference type="PROSITE" id="PS50983">
    <property type="entry name" value="FE_B12_PBP"/>
    <property type="match status" value="1"/>
</dbReference>